<proteinExistence type="predicted"/>
<dbReference type="AlphaFoldDB" id="A0A645IW18"/>
<comment type="caution">
    <text evidence="2">The sequence shown here is derived from an EMBL/GenBank/DDBJ whole genome shotgun (WGS) entry which is preliminary data.</text>
</comment>
<accession>A0A645IW18</accession>
<evidence type="ECO:0000256" key="1">
    <source>
        <dbReference type="SAM" id="MobiDB-lite"/>
    </source>
</evidence>
<sequence length="129" mass="14250">MGHHAVVVRVDLTGGGQRVGQSDQFGNLGAVVEEEGRIDLALDRCWADHRRQFVEQRDVADRPVGMLPFAAGDEAARVRETVCQYVAFVGVQHVMAELAQQGRVGQPREHQFGSQRRPPGVEEHRVTGL</sequence>
<reference evidence="2" key="1">
    <citation type="submission" date="2019-08" db="EMBL/GenBank/DDBJ databases">
        <authorList>
            <person name="Kucharzyk K."/>
            <person name="Murdoch R.W."/>
            <person name="Higgins S."/>
            <person name="Loffler F."/>
        </authorList>
    </citation>
    <scope>NUCLEOTIDE SEQUENCE</scope>
</reference>
<organism evidence="2">
    <name type="scientific">bioreactor metagenome</name>
    <dbReference type="NCBI Taxonomy" id="1076179"/>
    <lineage>
        <taxon>unclassified sequences</taxon>
        <taxon>metagenomes</taxon>
        <taxon>ecological metagenomes</taxon>
    </lineage>
</organism>
<feature type="compositionally biased region" description="Basic and acidic residues" evidence="1">
    <location>
        <begin position="119"/>
        <end position="129"/>
    </location>
</feature>
<name>A0A645IW18_9ZZZZ</name>
<dbReference type="EMBL" id="VSSQ01124536">
    <property type="protein sequence ID" value="MPN55376.1"/>
    <property type="molecule type" value="Genomic_DNA"/>
</dbReference>
<gene>
    <name evidence="2" type="ORF">SDC9_203058</name>
</gene>
<protein>
    <submittedName>
        <fullName evidence="2">Uncharacterized protein</fullName>
    </submittedName>
</protein>
<evidence type="ECO:0000313" key="2">
    <source>
        <dbReference type="EMBL" id="MPN55376.1"/>
    </source>
</evidence>
<feature type="region of interest" description="Disordered" evidence="1">
    <location>
        <begin position="102"/>
        <end position="129"/>
    </location>
</feature>